<accession>A0ABV1A5W8</accession>
<gene>
    <name evidence="2" type="ORF">AMECASPLE_035375</name>
</gene>
<feature type="compositionally biased region" description="Basic and acidic residues" evidence="1">
    <location>
        <begin position="37"/>
        <end position="55"/>
    </location>
</feature>
<evidence type="ECO:0000256" key="1">
    <source>
        <dbReference type="SAM" id="MobiDB-lite"/>
    </source>
</evidence>
<name>A0ABV1A5W8_9TELE</name>
<dbReference type="EMBL" id="JAHRIP010080479">
    <property type="protein sequence ID" value="MEQ2312843.1"/>
    <property type="molecule type" value="Genomic_DNA"/>
</dbReference>
<proteinExistence type="predicted"/>
<evidence type="ECO:0000313" key="3">
    <source>
        <dbReference type="Proteomes" id="UP001469553"/>
    </source>
</evidence>
<comment type="caution">
    <text evidence="2">The sequence shown here is derived from an EMBL/GenBank/DDBJ whole genome shotgun (WGS) entry which is preliminary data.</text>
</comment>
<feature type="region of interest" description="Disordered" evidence="1">
    <location>
        <begin position="1"/>
        <end position="66"/>
    </location>
</feature>
<organism evidence="2 3">
    <name type="scientific">Ameca splendens</name>
    <dbReference type="NCBI Taxonomy" id="208324"/>
    <lineage>
        <taxon>Eukaryota</taxon>
        <taxon>Metazoa</taxon>
        <taxon>Chordata</taxon>
        <taxon>Craniata</taxon>
        <taxon>Vertebrata</taxon>
        <taxon>Euteleostomi</taxon>
        <taxon>Actinopterygii</taxon>
        <taxon>Neopterygii</taxon>
        <taxon>Teleostei</taxon>
        <taxon>Neoteleostei</taxon>
        <taxon>Acanthomorphata</taxon>
        <taxon>Ovalentaria</taxon>
        <taxon>Atherinomorphae</taxon>
        <taxon>Cyprinodontiformes</taxon>
        <taxon>Goodeidae</taxon>
        <taxon>Ameca</taxon>
    </lineage>
</organism>
<reference evidence="2 3" key="1">
    <citation type="submission" date="2021-06" db="EMBL/GenBank/DDBJ databases">
        <authorList>
            <person name="Palmer J.M."/>
        </authorList>
    </citation>
    <scope>NUCLEOTIDE SEQUENCE [LARGE SCALE GENOMIC DNA]</scope>
    <source>
        <strain evidence="2 3">AS_MEX2019</strain>
        <tissue evidence="2">Muscle</tissue>
    </source>
</reference>
<dbReference type="Proteomes" id="UP001469553">
    <property type="component" value="Unassembled WGS sequence"/>
</dbReference>
<protein>
    <submittedName>
        <fullName evidence="2">Uncharacterized protein</fullName>
    </submittedName>
</protein>
<keyword evidence="3" id="KW-1185">Reference proteome</keyword>
<sequence>MSHQAVAEPSDSQNSSHLCSLIEMSEHPAAPPLQEGGRFKMNEGARRSQREEQPNRDPVGGWGAQV</sequence>
<evidence type="ECO:0000313" key="2">
    <source>
        <dbReference type="EMBL" id="MEQ2312843.1"/>
    </source>
</evidence>